<evidence type="ECO:0000313" key="2">
    <source>
        <dbReference type="EMBL" id="RCU43393.1"/>
    </source>
</evidence>
<protein>
    <recommendedName>
        <fullName evidence="4">Outer membrane insertion C-signal</fullName>
    </recommendedName>
</protein>
<organism evidence="2 3">
    <name type="scientific">Chryseobacterium lacus</name>
    <dbReference type="NCBI Taxonomy" id="2058346"/>
    <lineage>
        <taxon>Bacteria</taxon>
        <taxon>Pseudomonadati</taxon>
        <taxon>Bacteroidota</taxon>
        <taxon>Flavobacteriia</taxon>
        <taxon>Flavobacteriales</taxon>
        <taxon>Weeksellaceae</taxon>
        <taxon>Chryseobacterium group</taxon>
        <taxon>Chryseobacterium</taxon>
    </lineage>
</organism>
<evidence type="ECO:0000313" key="3">
    <source>
        <dbReference type="Proteomes" id="UP000252172"/>
    </source>
</evidence>
<sequence length="154" mass="16347">MKKLFSAVMLGAALLLGTQFTNAQTYRTGAGLLIDVGDGSTLVGPHLKHFFSGSNAGEFSILFGGNMTTVQALYQYHQPFSGASGLMWYVGAGPAVSFGDGNSAFSIVPVAGLDYKISGAPLDISFDWRPRIWFGSGNSDFLAGRFGIGLRFTF</sequence>
<comment type="caution">
    <text evidence="2">The sequence shown here is derived from an EMBL/GenBank/DDBJ whole genome shotgun (WGS) entry which is preliminary data.</text>
</comment>
<dbReference type="OrthoDB" id="978645at2"/>
<accession>A0A3R9WM91</accession>
<keyword evidence="3" id="KW-1185">Reference proteome</keyword>
<evidence type="ECO:0008006" key="4">
    <source>
        <dbReference type="Google" id="ProtNLM"/>
    </source>
</evidence>
<evidence type="ECO:0000256" key="1">
    <source>
        <dbReference type="SAM" id="SignalP"/>
    </source>
</evidence>
<dbReference type="AlphaFoldDB" id="A0A368MZY1"/>
<dbReference type="Proteomes" id="UP000252172">
    <property type="component" value="Unassembled WGS sequence"/>
</dbReference>
<accession>A0A368MZY1</accession>
<keyword evidence="1" id="KW-0732">Signal</keyword>
<proteinExistence type="predicted"/>
<name>A0A368MZY1_9FLAO</name>
<dbReference type="EMBL" id="QPIE01000003">
    <property type="protein sequence ID" value="RCU43393.1"/>
    <property type="molecule type" value="Genomic_DNA"/>
</dbReference>
<reference evidence="2 3" key="1">
    <citation type="submission" date="2018-07" db="EMBL/GenBank/DDBJ databases">
        <title>Chryseobacterium lacus sp. nov., isolated from lake water.</title>
        <authorList>
            <person name="Li C.-M."/>
        </authorList>
    </citation>
    <scope>NUCLEOTIDE SEQUENCE [LARGE SCALE GENOMIC DNA]</scope>
    <source>
        <strain evidence="2 3">YLOS41</strain>
    </source>
</reference>
<feature type="signal peptide" evidence="1">
    <location>
        <begin position="1"/>
        <end position="23"/>
    </location>
</feature>
<dbReference type="RefSeq" id="WP_114303246.1">
    <property type="nucleotide sequence ID" value="NZ_QPIE01000003.1"/>
</dbReference>
<feature type="chain" id="PRO_5044074457" description="Outer membrane insertion C-signal" evidence="1">
    <location>
        <begin position="24"/>
        <end position="154"/>
    </location>
</feature>
<gene>
    <name evidence="2" type="ORF">DQ356_04290</name>
</gene>